<evidence type="ECO:0000313" key="3">
    <source>
        <dbReference type="Proteomes" id="UP000654004"/>
    </source>
</evidence>
<evidence type="ECO:0000259" key="1">
    <source>
        <dbReference type="Pfam" id="PF13281"/>
    </source>
</evidence>
<reference evidence="3" key="1">
    <citation type="journal article" date="2019" name="Int. J. Syst. Evol. Microbiol.">
        <title>The Global Catalogue of Microorganisms (GCM) 10K type strain sequencing project: providing services to taxonomists for standard genome sequencing and annotation.</title>
        <authorList>
            <consortium name="The Broad Institute Genomics Platform"/>
            <consortium name="The Broad Institute Genome Sequencing Center for Infectious Disease"/>
            <person name="Wu L."/>
            <person name="Ma J."/>
        </authorList>
    </citation>
    <scope>NUCLEOTIDE SEQUENCE [LARGE SCALE GENOMIC DNA]</scope>
    <source>
        <strain evidence="3">JCM 32305</strain>
    </source>
</reference>
<accession>A0ABQ2QD63</accession>
<sequence length="451" mass="51140">MPFGQKPDATGGPPIDFDKIYHNAIKPAIERCGLSPIRADQEKGIGIIHKAMFERLLLCEYAIADLTTANANVFYELGVRHAGRSNTTLAIFANTQPIPFDLNFIRGIPYDIGEKNLFGDIQAEHLKNTLTQKLLVLIEEHRLGQNPDSPVFQLIEDWTPSEISHLKTDVFRERAVLQEDRRSTLISARSMRAEQGIAKLQSLEIEFKKDGWVDVGSAIDLFLSYRAFSAWQSMINLFEDFPAPFKRQIMLREQYAFALNRRAGTTDAQPGDRESAIDILESVLHEQGNSSETLGLLGRIYKDLWSDIEKDGGRKARVALNKAIETYKKGFESDWRDYYPGINALTLMYLSGEDEHLVEMKKLQPIVSYALERSISDREPGYWERATILELAVLDNNQIAIDAALNNLLAINNVEKWCYETTANNIKKLRDALITRGEDCTLLEEVINELT</sequence>
<name>A0ABQ2QD63_9GAMM</name>
<feature type="domain" description="MAP3K TRAFs-binding" evidence="1">
    <location>
        <begin position="73"/>
        <end position="431"/>
    </location>
</feature>
<evidence type="ECO:0000313" key="2">
    <source>
        <dbReference type="EMBL" id="GGP74947.1"/>
    </source>
</evidence>
<organism evidence="2 3">
    <name type="scientific">Shewanella ulleungensis</name>
    <dbReference type="NCBI Taxonomy" id="2282699"/>
    <lineage>
        <taxon>Bacteria</taxon>
        <taxon>Pseudomonadati</taxon>
        <taxon>Pseudomonadota</taxon>
        <taxon>Gammaproteobacteria</taxon>
        <taxon>Alteromonadales</taxon>
        <taxon>Shewanellaceae</taxon>
        <taxon>Shewanella</taxon>
    </lineage>
</organism>
<comment type="caution">
    <text evidence="2">The sequence shown here is derived from an EMBL/GenBank/DDBJ whole genome shotgun (WGS) entry which is preliminary data.</text>
</comment>
<dbReference type="EMBL" id="BMQW01000001">
    <property type="protein sequence ID" value="GGP74947.1"/>
    <property type="molecule type" value="Genomic_DNA"/>
</dbReference>
<keyword evidence="3" id="KW-1185">Reference proteome</keyword>
<gene>
    <name evidence="2" type="ORF">GCM10009410_03590</name>
</gene>
<protein>
    <recommendedName>
        <fullName evidence="1">MAP3K TRAFs-binding domain-containing protein</fullName>
    </recommendedName>
</protein>
<dbReference type="Pfam" id="PF13281">
    <property type="entry name" value="MAP3K_TRAF_bd"/>
    <property type="match status" value="1"/>
</dbReference>
<dbReference type="InterPro" id="IPR025136">
    <property type="entry name" value="MAP3K_TRAF-bd"/>
</dbReference>
<proteinExistence type="predicted"/>
<dbReference type="Proteomes" id="UP000654004">
    <property type="component" value="Unassembled WGS sequence"/>
</dbReference>